<keyword evidence="3" id="KW-0456">Lyase</keyword>
<accession>A0ABW2XWD1</accession>
<proteinExistence type="inferred from homology"/>
<dbReference type="EMBL" id="JBHTGP010000018">
    <property type="protein sequence ID" value="MFD0689773.1"/>
    <property type="molecule type" value="Genomic_DNA"/>
</dbReference>
<evidence type="ECO:0000256" key="2">
    <source>
        <dbReference type="ARBA" id="ARBA00023098"/>
    </source>
</evidence>
<evidence type="ECO:0000256" key="1">
    <source>
        <dbReference type="ARBA" id="ARBA00005254"/>
    </source>
</evidence>
<dbReference type="InterPro" id="IPR014748">
    <property type="entry name" value="Enoyl-CoA_hydra_C"/>
</dbReference>
<dbReference type="Gene3D" id="3.90.226.10">
    <property type="entry name" value="2-enoyl-CoA Hydratase, Chain A, domain 1"/>
    <property type="match status" value="1"/>
</dbReference>
<organism evidence="4 5">
    <name type="scientific">Actinomadura fibrosa</name>
    <dbReference type="NCBI Taxonomy" id="111802"/>
    <lineage>
        <taxon>Bacteria</taxon>
        <taxon>Bacillati</taxon>
        <taxon>Actinomycetota</taxon>
        <taxon>Actinomycetes</taxon>
        <taxon>Streptosporangiales</taxon>
        <taxon>Thermomonosporaceae</taxon>
        <taxon>Actinomadura</taxon>
    </lineage>
</organism>
<comment type="caution">
    <text evidence="4">The sequence shown here is derived from an EMBL/GenBank/DDBJ whole genome shotgun (WGS) entry which is preliminary data.</text>
</comment>
<evidence type="ECO:0000313" key="5">
    <source>
        <dbReference type="Proteomes" id="UP001597063"/>
    </source>
</evidence>
<dbReference type="CDD" id="cd06558">
    <property type="entry name" value="crotonase-like"/>
    <property type="match status" value="1"/>
</dbReference>
<dbReference type="PANTHER" id="PTHR11941">
    <property type="entry name" value="ENOYL-COA HYDRATASE-RELATED"/>
    <property type="match status" value="1"/>
</dbReference>
<keyword evidence="5" id="KW-1185">Reference proteome</keyword>
<dbReference type="Proteomes" id="UP001597063">
    <property type="component" value="Unassembled WGS sequence"/>
</dbReference>
<evidence type="ECO:0000313" key="4">
    <source>
        <dbReference type="EMBL" id="MFD0689773.1"/>
    </source>
</evidence>
<reference evidence="5" key="1">
    <citation type="journal article" date="2019" name="Int. J. Syst. Evol. Microbiol.">
        <title>The Global Catalogue of Microorganisms (GCM) 10K type strain sequencing project: providing services to taxonomists for standard genome sequencing and annotation.</title>
        <authorList>
            <consortium name="The Broad Institute Genomics Platform"/>
            <consortium name="The Broad Institute Genome Sequencing Center for Infectious Disease"/>
            <person name="Wu L."/>
            <person name="Ma J."/>
        </authorList>
    </citation>
    <scope>NUCLEOTIDE SEQUENCE [LARGE SCALE GENOMIC DNA]</scope>
    <source>
        <strain evidence="5">JCM 9371</strain>
    </source>
</reference>
<dbReference type="SUPFAM" id="SSF52096">
    <property type="entry name" value="ClpP/crotonase"/>
    <property type="match status" value="1"/>
</dbReference>
<gene>
    <name evidence="4" type="ORF">ACFQZM_35160</name>
</gene>
<dbReference type="Pfam" id="PF00378">
    <property type="entry name" value="ECH_1"/>
    <property type="match status" value="1"/>
</dbReference>
<name>A0ABW2XWD1_9ACTN</name>
<dbReference type="Gene3D" id="1.10.12.10">
    <property type="entry name" value="Lyase 2-enoyl-coa Hydratase, Chain A, domain 2"/>
    <property type="match status" value="1"/>
</dbReference>
<protein>
    <submittedName>
        <fullName evidence="4">Enoyl-CoA hydratase-related protein</fullName>
    </submittedName>
</protein>
<comment type="similarity">
    <text evidence="1">Belongs to the enoyl-CoA hydratase/isomerase family.</text>
</comment>
<dbReference type="RefSeq" id="WP_131761256.1">
    <property type="nucleotide sequence ID" value="NZ_CAACUY010000155.1"/>
</dbReference>
<dbReference type="InterPro" id="IPR029045">
    <property type="entry name" value="ClpP/crotonase-like_dom_sf"/>
</dbReference>
<sequence>MTAEELLTERHDAVLIVRLNRPGARNALNGALIDALGRMMAGAEDDPRVRAVVLTAAGDRVFCSGMDLHEFASGGPEISTDGMAGFTRLSRGELTVPVVGAANGTAVGGGLELLLGCDVIVAADTARFGLPEVKRGLYPAGGGTSIGTRIPLAVALEMTLTGDPIDARRAYELGLVNAVTPPDEVLDAALSLAGRIAANAPLGLAAVKELVRLTITDPGRAAKRNAELQKSVFSSEDAREGAIAFMEKRKPLWKGQ</sequence>
<dbReference type="InterPro" id="IPR001753">
    <property type="entry name" value="Enoyl-CoA_hydra/iso"/>
</dbReference>
<dbReference type="PANTHER" id="PTHR11941:SF169">
    <property type="entry name" value="(7AS)-7A-METHYL-1,5-DIOXO-2,3,5,6,7,7A-HEXAHYDRO-1H-INDENE-CARBOXYL-COA HYDROLASE"/>
    <property type="match status" value="1"/>
</dbReference>
<evidence type="ECO:0000256" key="3">
    <source>
        <dbReference type="ARBA" id="ARBA00023239"/>
    </source>
</evidence>
<keyword evidence="2" id="KW-0443">Lipid metabolism</keyword>